<evidence type="ECO:0000256" key="9">
    <source>
        <dbReference type="ARBA" id="ARBA00023004"/>
    </source>
</evidence>
<dbReference type="PANTHER" id="PTHR15422">
    <property type="entry name" value="OS05G0565100 PROTEIN"/>
    <property type="match status" value="1"/>
</dbReference>
<dbReference type="OrthoDB" id="432881at2759"/>
<dbReference type="InterPro" id="IPR045150">
    <property type="entry name" value="CYB561D1/2"/>
</dbReference>
<dbReference type="PROSITE" id="PS50939">
    <property type="entry name" value="CYTOCHROME_B561"/>
    <property type="match status" value="1"/>
</dbReference>
<comment type="cofactor">
    <cofactor evidence="1">
        <name>heme b</name>
        <dbReference type="ChEBI" id="CHEBI:60344"/>
    </cofactor>
</comment>
<keyword evidence="7" id="KW-0249">Electron transport</keyword>
<dbReference type="GO" id="GO:0016020">
    <property type="term" value="C:membrane"/>
    <property type="evidence" value="ECO:0007669"/>
    <property type="project" value="UniProtKB-SubCell"/>
</dbReference>
<keyword evidence="6" id="KW-0479">Metal-binding</keyword>
<keyword evidence="14" id="KW-1185">Reference proteome</keyword>
<feature type="transmembrane region" description="Helical" evidence="11">
    <location>
        <begin position="185"/>
        <end position="203"/>
    </location>
</feature>
<dbReference type="CDD" id="cd08761">
    <property type="entry name" value="Cyt_b561_CYB561D2_like"/>
    <property type="match status" value="1"/>
</dbReference>
<dbReference type="SMART" id="SM00665">
    <property type="entry name" value="B561"/>
    <property type="match status" value="1"/>
</dbReference>
<keyword evidence="5 11" id="KW-0812">Transmembrane</keyword>
<feature type="transmembrane region" description="Helical" evidence="11">
    <location>
        <begin position="215"/>
        <end position="235"/>
    </location>
</feature>
<reference evidence="13" key="1">
    <citation type="submission" date="2022-11" db="EMBL/GenBank/DDBJ databases">
        <authorList>
            <person name="Petersen C."/>
        </authorList>
    </citation>
    <scope>NUCLEOTIDE SEQUENCE</scope>
    <source>
        <strain evidence="13">IBT 30069</strain>
    </source>
</reference>
<gene>
    <name evidence="13" type="ORF">N7456_008923</name>
</gene>
<keyword evidence="9" id="KW-0408">Iron</keyword>
<accession>A0A9W9K5M4</accession>
<keyword evidence="10 11" id="KW-0472">Membrane</keyword>
<evidence type="ECO:0000256" key="8">
    <source>
        <dbReference type="ARBA" id="ARBA00022989"/>
    </source>
</evidence>
<dbReference type="PANTHER" id="PTHR15422:SF45">
    <property type="entry name" value="CYTOCHROME B561 DOMAIN-CONTAINING PROTEIN"/>
    <property type="match status" value="1"/>
</dbReference>
<dbReference type="AlphaFoldDB" id="A0A9W9K5M4"/>
<sequence>MASTAGLVEEAPAAIESPETQPLLSRSNDVIQQEKPILLNLVTGTASIAQLGIWIFTILIWCKILSQPIILFTAHPLLAISGLLLQIQGILILQPTTTASEKQKGTRFHYIIQLISTLLFLSAFIVIEVNKGTHPHFDSAHGVLGLLTIIFIVSQSLFGVVQYFLPRSVLGSVENGKKLYKYHRWSGYVALLVLEIPAAIWGATQTGYSINLLHIPLWAVVIPGLAVVLGVGARLKIYKLGLGND</sequence>
<reference evidence="13" key="2">
    <citation type="journal article" date="2023" name="IMA Fungus">
        <title>Comparative genomic study of the Penicillium genus elucidates a diverse pangenome and 15 lateral gene transfer events.</title>
        <authorList>
            <person name="Petersen C."/>
            <person name="Sorensen T."/>
            <person name="Nielsen M.R."/>
            <person name="Sondergaard T.E."/>
            <person name="Sorensen J.L."/>
            <person name="Fitzpatrick D.A."/>
            <person name="Frisvad J.C."/>
            <person name="Nielsen K.L."/>
        </authorList>
    </citation>
    <scope>NUCLEOTIDE SEQUENCE</scope>
    <source>
        <strain evidence="13">IBT 30069</strain>
    </source>
</reference>
<dbReference type="Gene3D" id="1.20.120.1770">
    <property type="match status" value="1"/>
</dbReference>
<comment type="subcellular location">
    <subcellularLocation>
        <location evidence="2">Membrane</location>
        <topology evidence="2">Multi-pass membrane protein</topology>
    </subcellularLocation>
</comment>
<dbReference type="GO" id="GO:0140575">
    <property type="term" value="F:transmembrane monodehydroascorbate reductase activity"/>
    <property type="evidence" value="ECO:0007669"/>
    <property type="project" value="InterPro"/>
</dbReference>
<evidence type="ECO:0000256" key="2">
    <source>
        <dbReference type="ARBA" id="ARBA00004141"/>
    </source>
</evidence>
<dbReference type="GO" id="GO:0046872">
    <property type="term" value="F:metal ion binding"/>
    <property type="evidence" value="ECO:0007669"/>
    <property type="project" value="UniProtKB-KW"/>
</dbReference>
<evidence type="ECO:0000256" key="4">
    <source>
        <dbReference type="ARBA" id="ARBA00022617"/>
    </source>
</evidence>
<evidence type="ECO:0000259" key="12">
    <source>
        <dbReference type="PROSITE" id="PS50939"/>
    </source>
</evidence>
<evidence type="ECO:0000313" key="14">
    <source>
        <dbReference type="Proteomes" id="UP001149165"/>
    </source>
</evidence>
<evidence type="ECO:0000256" key="7">
    <source>
        <dbReference type="ARBA" id="ARBA00022982"/>
    </source>
</evidence>
<evidence type="ECO:0000256" key="10">
    <source>
        <dbReference type="ARBA" id="ARBA00023136"/>
    </source>
</evidence>
<feature type="domain" description="Cytochrome b561" evidence="12">
    <location>
        <begin position="39"/>
        <end position="238"/>
    </location>
</feature>
<dbReference type="EMBL" id="JAPQKH010000006">
    <property type="protein sequence ID" value="KAJ5093062.1"/>
    <property type="molecule type" value="Genomic_DNA"/>
</dbReference>
<keyword evidence="8 11" id="KW-1133">Transmembrane helix</keyword>
<evidence type="ECO:0000313" key="13">
    <source>
        <dbReference type="EMBL" id="KAJ5093062.1"/>
    </source>
</evidence>
<protein>
    <recommendedName>
        <fullName evidence="12">Cytochrome b561 domain-containing protein</fullName>
    </recommendedName>
</protein>
<keyword evidence="4" id="KW-0349">Heme</keyword>
<comment type="caution">
    <text evidence="13">The sequence shown here is derived from an EMBL/GenBank/DDBJ whole genome shotgun (WGS) entry which is preliminary data.</text>
</comment>
<evidence type="ECO:0000256" key="11">
    <source>
        <dbReference type="SAM" id="Phobius"/>
    </source>
</evidence>
<feature type="transmembrane region" description="Helical" evidence="11">
    <location>
        <begin position="37"/>
        <end position="61"/>
    </location>
</feature>
<evidence type="ECO:0000256" key="3">
    <source>
        <dbReference type="ARBA" id="ARBA00022448"/>
    </source>
</evidence>
<feature type="transmembrane region" description="Helical" evidence="11">
    <location>
        <begin position="108"/>
        <end position="127"/>
    </location>
</feature>
<evidence type="ECO:0000256" key="5">
    <source>
        <dbReference type="ARBA" id="ARBA00022692"/>
    </source>
</evidence>
<evidence type="ECO:0000256" key="6">
    <source>
        <dbReference type="ARBA" id="ARBA00022723"/>
    </source>
</evidence>
<evidence type="ECO:0000256" key="1">
    <source>
        <dbReference type="ARBA" id="ARBA00001970"/>
    </source>
</evidence>
<proteinExistence type="predicted"/>
<organism evidence="13 14">
    <name type="scientific">Penicillium angulare</name>
    <dbReference type="NCBI Taxonomy" id="116970"/>
    <lineage>
        <taxon>Eukaryota</taxon>
        <taxon>Fungi</taxon>
        <taxon>Dikarya</taxon>
        <taxon>Ascomycota</taxon>
        <taxon>Pezizomycotina</taxon>
        <taxon>Eurotiomycetes</taxon>
        <taxon>Eurotiomycetidae</taxon>
        <taxon>Eurotiales</taxon>
        <taxon>Aspergillaceae</taxon>
        <taxon>Penicillium</taxon>
    </lineage>
</organism>
<feature type="transmembrane region" description="Helical" evidence="11">
    <location>
        <begin position="67"/>
        <end position="87"/>
    </location>
</feature>
<dbReference type="Pfam" id="PF03188">
    <property type="entry name" value="Cytochrom_B561"/>
    <property type="match status" value="1"/>
</dbReference>
<keyword evidence="3" id="KW-0813">Transport</keyword>
<name>A0A9W9K5M4_9EURO</name>
<dbReference type="Proteomes" id="UP001149165">
    <property type="component" value="Unassembled WGS sequence"/>
</dbReference>
<feature type="transmembrane region" description="Helical" evidence="11">
    <location>
        <begin position="139"/>
        <end position="165"/>
    </location>
</feature>
<dbReference type="InterPro" id="IPR006593">
    <property type="entry name" value="Cyt_b561/ferric_Rdtase_TM"/>
</dbReference>